<evidence type="ECO:0000256" key="3">
    <source>
        <dbReference type="ARBA" id="ARBA00022722"/>
    </source>
</evidence>
<feature type="domain" description="HTH Mu-type" evidence="8">
    <location>
        <begin position="6"/>
        <end position="72"/>
    </location>
</feature>
<keyword evidence="6" id="KW-0695">RNA-directed DNA polymerase</keyword>
<dbReference type="PROSITE" id="PS50994">
    <property type="entry name" value="INTEGRASE"/>
    <property type="match status" value="1"/>
</dbReference>
<evidence type="ECO:0000256" key="6">
    <source>
        <dbReference type="ARBA" id="ARBA00022918"/>
    </source>
</evidence>
<dbReference type="InterPro" id="IPR009061">
    <property type="entry name" value="DNA-bd_dom_put_sf"/>
</dbReference>
<dbReference type="OrthoDB" id="5676324at2"/>
<dbReference type="Proteomes" id="UP000230282">
    <property type="component" value="Unassembled WGS sequence"/>
</dbReference>
<dbReference type="SUPFAM" id="SSF53098">
    <property type="entry name" value="Ribonuclease H-like"/>
    <property type="match status" value="1"/>
</dbReference>
<dbReference type="PANTHER" id="PTHR41694">
    <property type="entry name" value="ENDOGENOUS RETROVIRUS GROUP K MEMBER POL PROTEIN"/>
    <property type="match status" value="1"/>
</dbReference>
<keyword evidence="2" id="KW-0548">Nucleotidyltransferase</keyword>
<dbReference type="GO" id="GO:0003677">
    <property type="term" value="F:DNA binding"/>
    <property type="evidence" value="ECO:0007669"/>
    <property type="project" value="InterPro"/>
</dbReference>
<dbReference type="Gene3D" id="3.30.420.10">
    <property type="entry name" value="Ribonuclease H-like superfamily/Ribonuclease H"/>
    <property type="match status" value="1"/>
</dbReference>
<evidence type="ECO:0000256" key="4">
    <source>
        <dbReference type="ARBA" id="ARBA00022759"/>
    </source>
</evidence>
<evidence type="ECO:0000313" key="10">
    <source>
        <dbReference type="Proteomes" id="UP000230282"/>
    </source>
</evidence>
<evidence type="ECO:0000259" key="8">
    <source>
        <dbReference type="PROSITE" id="PS51702"/>
    </source>
</evidence>
<name>A0A2M8RY31_9PAST</name>
<dbReference type="Gene3D" id="2.30.30.130">
    <property type="entry name" value="Transposase, Mu, C-terminal"/>
    <property type="match status" value="1"/>
</dbReference>
<accession>A0A2M8RY31</accession>
<keyword evidence="5" id="KW-0378">Hydrolase</keyword>
<evidence type="ECO:0000313" key="9">
    <source>
        <dbReference type="EMBL" id="PJG83794.1"/>
    </source>
</evidence>
<dbReference type="GO" id="GO:0015074">
    <property type="term" value="P:DNA integration"/>
    <property type="evidence" value="ECO:0007669"/>
    <property type="project" value="InterPro"/>
</dbReference>
<dbReference type="InterPro" id="IPR001584">
    <property type="entry name" value="Integrase_cat-core"/>
</dbReference>
<dbReference type="PROSITE" id="PS51702">
    <property type="entry name" value="HTH_MU"/>
    <property type="match status" value="1"/>
</dbReference>
<dbReference type="InterPro" id="IPR012337">
    <property type="entry name" value="RNaseH-like_sf"/>
</dbReference>
<reference evidence="9 10" key="1">
    <citation type="submission" date="2017-11" db="EMBL/GenBank/DDBJ databases">
        <title>Reclassification of Bisgaard taxon 5 as Caviibacterium pharyngocola gen. nov., sp. nov.</title>
        <authorList>
            <person name="Christensen H."/>
        </authorList>
    </citation>
    <scope>NUCLEOTIDE SEQUENCE [LARGE SCALE GENOMIC DNA]</scope>
    <source>
        <strain evidence="9 10">7_3</strain>
    </source>
</reference>
<comment type="caution">
    <text evidence="9">The sequence shown here is derived from an EMBL/GenBank/DDBJ whole genome shotgun (WGS) entry which is preliminary data.</text>
</comment>
<dbReference type="Pfam" id="PF02316">
    <property type="entry name" value="HTH_Tnp_Mu_1"/>
    <property type="match status" value="1"/>
</dbReference>
<dbReference type="InterPro" id="IPR036388">
    <property type="entry name" value="WH-like_DNA-bd_sf"/>
</dbReference>
<keyword evidence="4" id="KW-0255">Endonuclease</keyword>
<dbReference type="AlphaFoldDB" id="A0A2M8RY31"/>
<dbReference type="GO" id="GO:0003964">
    <property type="term" value="F:RNA-directed DNA polymerase activity"/>
    <property type="evidence" value="ECO:0007669"/>
    <property type="project" value="UniProtKB-KW"/>
</dbReference>
<protein>
    <submittedName>
        <fullName evidence="9">Transposase</fullName>
    </submittedName>
</protein>
<evidence type="ECO:0000256" key="5">
    <source>
        <dbReference type="ARBA" id="ARBA00022801"/>
    </source>
</evidence>
<keyword evidence="3" id="KW-0540">Nuclease</keyword>
<dbReference type="InterPro" id="IPR009004">
    <property type="entry name" value="Transposase_Mu_C"/>
</dbReference>
<gene>
    <name evidence="9" type="ORF">CVP04_01500</name>
</gene>
<dbReference type="GO" id="GO:0004519">
    <property type="term" value="F:endonuclease activity"/>
    <property type="evidence" value="ECO:0007669"/>
    <property type="project" value="UniProtKB-KW"/>
</dbReference>
<evidence type="ECO:0000256" key="2">
    <source>
        <dbReference type="ARBA" id="ARBA00022695"/>
    </source>
</evidence>
<feature type="domain" description="Integrase catalytic" evidence="7">
    <location>
        <begin position="276"/>
        <end position="451"/>
    </location>
</feature>
<dbReference type="Pfam" id="PF09299">
    <property type="entry name" value="Mu-transpos_C"/>
    <property type="match status" value="1"/>
</dbReference>
<evidence type="ECO:0000256" key="1">
    <source>
        <dbReference type="ARBA" id="ARBA00022679"/>
    </source>
</evidence>
<dbReference type="RefSeq" id="WP_100295761.1">
    <property type="nucleotide sequence ID" value="NZ_PHGZ01000004.1"/>
</dbReference>
<dbReference type="InterPro" id="IPR003314">
    <property type="entry name" value="Mu-type_HTH"/>
</dbReference>
<proteinExistence type="predicted"/>
<dbReference type="InterPro" id="IPR015378">
    <property type="entry name" value="Transposase-like_Mu_C"/>
</dbReference>
<keyword evidence="1" id="KW-0808">Transferase</keyword>
<dbReference type="InterPro" id="IPR036397">
    <property type="entry name" value="RNaseH_sf"/>
</dbReference>
<dbReference type="SUPFAM" id="SSF46955">
    <property type="entry name" value="Putative DNA-binding domain"/>
    <property type="match status" value="1"/>
</dbReference>
<dbReference type="SUPFAM" id="SSF50610">
    <property type="entry name" value="mu transposase, C-terminal domain"/>
    <property type="match status" value="1"/>
</dbReference>
<dbReference type="Gene3D" id="1.10.10.10">
    <property type="entry name" value="Winged helix-like DNA-binding domain superfamily/Winged helix DNA-binding domain"/>
    <property type="match status" value="1"/>
</dbReference>
<dbReference type="GO" id="GO:0016787">
    <property type="term" value="F:hydrolase activity"/>
    <property type="evidence" value="ECO:0007669"/>
    <property type="project" value="UniProtKB-KW"/>
</dbReference>
<dbReference type="GO" id="GO:0035613">
    <property type="term" value="F:RNA stem-loop binding"/>
    <property type="evidence" value="ECO:0007669"/>
    <property type="project" value="TreeGrafter"/>
</dbReference>
<keyword evidence="10" id="KW-1185">Reference proteome</keyword>
<dbReference type="PANTHER" id="PTHR41694:SF3">
    <property type="entry name" value="RNA-DIRECTED DNA POLYMERASE-RELATED"/>
    <property type="match status" value="1"/>
</dbReference>
<sequence length="649" mass="73148">MSELKSYYSAQELVDLNLIKLPTTKKAIITRAKKENWQSQPRKGRGGGIEYALNTLPEEIQAEIRDKFAMSVVNKKVSVPVVRNEDICSLTTKQREIADARMALVACVAELEQSMSRIKAVTYFCEQAKCGQLSAELIGLVEIANAKKGNSGRVLSVTTLNKWVIKYHKASNAEERLLALAPAQRKAKKAEELAWLPDFLAVYRNTNGVNIAEAYHEFAYRWQMQFADQPLLLERLPSIGQVRRGLAKLPKLIKEIGRKTGAELRALNTYVKRDWSVLRANDVWVGDGHSMKMKVQHPDHGRPFIPEVTLIMDTASRFIVGWSVSLAENCLAVADALRCGIERHGIPAIYYSDNGGGEKNWMLDGDITGMLPRLGINHQTGIPGNPQGRGIIERVNKTLLLRIARQFETYHGGGADRETARKTGTAIISLDKALRQRKTELTPKQQSAVGKLPSWKQFVDAVEEGVRWYNEEHIHREIGTTPARKRAELLKGVDVLYVTPVEARDMFRPQVIRTAQRGWVSVFNNDYFNQQLINVDGEKVAVSFDIHNAETVIIRRLDGSYICDGIWNGNKRDAFPKPFVEKARETRYQHRIKLKQAQVDEINAELNPVINLEHNTSTDLLHGLRTSLKKAAKAEEIAVLPSELRRKQA</sequence>
<evidence type="ECO:0000259" key="7">
    <source>
        <dbReference type="PROSITE" id="PS50994"/>
    </source>
</evidence>
<dbReference type="EMBL" id="PHGZ01000004">
    <property type="protein sequence ID" value="PJG83794.1"/>
    <property type="molecule type" value="Genomic_DNA"/>
</dbReference>
<organism evidence="9 10">
    <name type="scientific">Caviibacterium pharyngocola</name>
    <dbReference type="NCBI Taxonomy" id="28159"/>
    <lineage>
        <taxon>Bacteria</taxon>
        <taxon>Pseudomonadati</taxon>
        <taxon>Pseudomonadota</taxon>
        <taxon>Gammaproteobacteria</taxon>
        <taxon>Pasteurellales</taxon>
        <taxon>Pasteurellaceae</taxon>
        <taxon>Caviibacterium</taxon>
    </lineage>
</organism>